<dbReference type="EMBL" id="BMFJ01000001">
    <property type="protein sequence ID" value="GGE34981.1"/>
    <property type="molecule type" value="Genomic_DNA"/>
</dbReference>
<comment type="caution">
    <text evidence="2">The sequence shown here is derived from an EMBL/GenBank/DDBJ whole genome shotgun (WGS) entry which is preliminary data.</text>
</comment>
<dbReference type="InterPro" id="IPR029058">
    <property type="entry name" value="AB_hydrolase_fold"/>
</dbReference>
<sequence length="235" mass="24413">MSRSETFSYRAGGADCHGYLSVPEGDASCPGVLVAPAFGGLGPLERGTCDRLAALGYVALGVDYYSGGRHTTDRAEAAQWMAALQDDRPLLADRMTGALAALAGLDRAAGQKLGAMGYCFGGKAVLDLARSGAVFAAGVTLHGVYDAPPSGSMAMKAALLICDGWDDSLCPPAVKVALAAELSEHCPDWQMLSFGHTGHAFTNPKAAPNKGFGYSEAAEARSWRALTGFFEEMLA</sequence>
<dbReference type="InterPro" id="IPR002925">
    <property type="entry name" value="Dienelactn_hydro"/>
</dbReference>
<organism evidence="2 3">
    <name type="scientific">Primorskyibacter flagellatus</name>
    <dbReference type="NCBI Taxonomy" id="1387277"/>
    <lineage>
        <taxon>Bacteria</taxon>
        <taxon>Pseudomonadati</taxon>
        <taxon>Pseudomonadota</taxon>
        <taxon>Alphaproteobacteria</taxon>
        <taxon>Rhodobacterales</taxon>
        <taxon>Roseobacteraceae</taxon>
        <taxon>Primorskyibacter</taxon>
    </lineage>
</organism>
<keyword evidence="3" id="KW-1185">Reference proteome</keyword>
<evidence type="ECO:0000313" key="3">
    <source>
        <dbReference type="Proteomes" id="UP000612855"/>
    </source>
</evidence>
<evidence type="ECO:0000313" key="2">
    <source>
        <dbReference type="EMBL" id="GGE34981.1"/>
    </source>
</evidence>
<feature type="domain" description="Dienelactone hydrolase" evidence="1">
    <location>
        <begin position="18"/>
        <end position="233"/>
    </location>
</feature>
<dbReference type="PANTHER" id="PTHR22946:SF0">
    <property type="entry name" value="DIENELACTONE HYDROLASE DOMAIN-CONTAINING PROTEIN"/>
    <property type="match status" value="1"/>
</dbReference>
<name>A0A917A9H8_9RHOB</name>
<dbReference type="AlphaFoldDB" id="A0A917A9H8"/>
<reference evidence="3" key="1">
    <citation type="journal article" date="2019" name="Int. J. Syst. Evol. Microbiol.">
        <title>The Global Catalogue of Microorganisms (GCM) 10K type strain sequencing project: providing services to taxonomists for standard genome sequencing and annotation.</title>
        <authorList>
            <consortium name="The Broad Institute Genomics Platform"/>
            <consortium name="The Broad Institute Genome Sequencing Center for Infectious Disease"/>
            <person name="Wu L."/>
            <person name="Ma J."/>
        </authorList>
    </citation>
    <scope>NUCLEOTIDE SEQUENCE [LARGE SCALE GENOMIC DNA]</scope>
    <source>
        <strain evidence="3">CGMCC 1.12664</strain>
    </source>
</reference>
<evidence type="ECO:0000259" key="1">
    <source>
        <dbReference type="Pfam" id="PF01738"/>
    </source>
</evidence>
<dbReference type="Pfam" id="PF01738">
    <property type="entry name" value="DLH"/>
    <property type="match status" value="1"/>
</dbReference>
<gene>
    <name evidence="2" type="ORF">GCM10011360_23470</name>
</gene>
<accession>A0A917A9H8</accession>
<protein>
    <submittedName>
        <fullName evidence="2">Dienelactone hydrolase</fullName>
    </submittedName>
</protein>
<dbReference type="Gene3D" id="3.40.50.1820">
    <property type="entry name" value="alpha/beta hydrolase"/>
    <property type="match status" value="1"/>
</dbReference>
<keyword evidence="2" id="KW-0378">Hydrolase</keyword>
<dbReference type="PANTHER" id="PTHR22946">
    <property type="entry name" value="DIENELACTONE HYDROLASE DOMAIN-CONTAINING PROTEIN-RELATED"/>
    <property type="match status" value="1"/>
</dbReference>
<dbReference type="GO" id="GO:0016787">
    <property type="term" value="F:hydrolase activity"/>
    <property type="evidence" value="ECO:0007669"/>
    <property type="project" value="UniProtKB-KW"/>
</dbReference>
<dbReference type="SUPFAM" id="SSF53474">
    <property type="entry name" value="alpha/beta-Hydrolases"/>
    <property type="match status" value="1"/>
</dbReference>
<proteinExistence type="predicted"/>
<dbReference type="Proteomes" id="UP000612855">
    <property type="component" value="Unassembled WGS sequence"/>
</dbReference>
<dbReference type="RefSeq" id="WP_188477864.1">
    <property type="nucleotide sequence ID" value="NZ_BMFJ01000001.1"/>
</dbReference>
<dbReference type="InterPro" id="IPR050261">
    <property type="entry name" value="FrsA_esterase"/>
</dbReference>